<evidence type="ECO:0000313" key="3">
    <source>
        <dbReference type="EMBL" id="KAJ5214917.1"/>
    </source>
</evidence>
<dbReference type="InterPro" id="IPR013945">
    <property type="entry name" value="Pkr1"/>
</dbReference>
<feature type="compositionally biased region" description="Low complexity" evidence="1">
    <location>
        <begin position="115"/>
        <end position="129"/>
    </location>
</feature>
<feature type="transmembrane region" description="Helical" evidence="2">
    <location>
        <begin position="20"/>
        <end position="41"/>
    </location>
</feature>
<evidence type="ECO:0000313" key="4">
    <source>
        <dbReference type="Proteomes" id="UP001150941"/>
    </source>
</evidence>
<dbReference type="RefSeq" id="XP_058325414.1">
    <property type="nucleotide sequence ID" value="XM_058479891.1"/>
</dbReference>
<dbReference type="OrthoDB" id="9626941at2759"/>
<reference evidence="3" key="1">
    <citation type="submission" date="2022-11" db="EMBL/GenBank/DDBJ databases">
        <authorList>
            <person name="Petersen C."/>
        </authorList>
    </citation>
    <scope>NUCLEOTIDE SEQUENCE</scope>
    <source>
        <strain evidence="3">IBT 19713</strain>
    </source>
</reference>
<feature type="region of interest" description="Disordered" evidence="1">
    <location>
        <begin position="77"/>
        <end position="163"/>
    </location>
</feature>
<keyword evidence="2" id="KW-1133">Transmembrane helix</keyword>
<dbReference type="Pfam" id="PF08636">
    <property type="entry name" value="Pkr1"/>
    <property type="match status" value="1"/>
</dbReference>
<gene>
    <name evidence="3" type="ORF">N7468_010596</name>
</gene>
<sequence>MASFVEELWSSIFVPGPTPTLLVATNVTFAALQLVLFVLLLATKSIHFIALSLLSAGLWYSINWFAREVRLAQLAQEAEKKKQAEAEDGPDKGKGTGAVEGGSDTETEDITALKTSTSAIATGSAASNTLRPVERDPKKRPSFGADSSGYVSTDSDWEKVGDT</sequence>
<keyword evidence="2" id="KW-0472">Membrane</keyword>
<evidence type="ECO:0000256" key="2">
    <source>
        <dbReference type="SAM" id="Phobius"/>
    </source>
</evidence>
<reference evidence="3" key="2">
    <citation type="journal article" date="2023" name="IMA Fungus">
        <title>Comparative genomic study of the Penicillium genus elucidates a diverse pangenome and 15 lateral gene transfer events.</title>
        <authorList>
            <person name="Petersen C."/>
            <person name="Sorensen T."/>
            <person name="Nielsen M.R."/>
            <person name="Sondergaard T.E."/>
            <person name="Sorensen J.L."/>
            <person name="Fitzpatrick D.A."/>
            <person name="Frisvad J.C."/>
            <person name="Nielsen K.L."/>
        </authorList>
    </citation>
    <scope>NUCLEOTIDE SEQUENCE</scope>
    <source>
        <strain evidence="3">IBT 19713</strain>
    </source>
</reference>
<evidence type="ECO:0000256" key="1">
    <source>
        <dbReference type="SAM" id="MobiDB-lite"/>
    </source>
</evidence>
<dbReference type="PANTHER" id="PTHR28251:SF1">
    <property type="entry name" value="V-TYPE ATPASE ASSEMBLY FACTOR PKR1"/>
    <property type="match status" value="1"/>
</dbReference>
<comment type="caution">
    <text evidence="3">The sequence shown here is derived from an EMBL/GenBank/DDBJ whole genome shotgun (WGS) entry which is preliminary data.</text>
</comment>
<proteinExistence type="predicted"/>
<dbReference type="PANTHER" id="PTHR28251">
    <property type="entry name" value="V-TYPE ATPASE ASSEMBLY FACTOR PKR1"/>
    <property type="match status" value="1"/>
</dbReference>
<dbReference type="AlphaFoldDB" id="A0A9W9N7Y0"/>
<evidence type="ECO:0008006" key="5">
    <source>
        <dbReference type="Google" id="ProtNLM"/>
    </source>
</evidence>
<protein>
    <recommendedName>
        <fullName evidence="5">ER membrane protein</fullName>
    </recommendedName>
</protein>
<dbReference type="GO" id="GO:0005789">
    <property type="term" value="C:endoplasmic reticulum membrane"/>
    <property type="evidence" value="ECO:0007669"/>
    <property type="project" value="TreeGrafter"/>
</dbReference>
<dbReference type="Proteomes" id="UP001150941">
    <property type="component" value="Unassembled WGS sequence"/>
</dbReference>
<accession>A0A9W9N7Y0</accession>
<keyword evidence="2" id="KW-0812">Transmembrane</keyword>
<dbReference type="GO" id="GO:0070072">
    <property type="term" value="P:vacuolar proton-transporting V-type ATPase complex assembly"/>
    <property type="evidence" value="ECO:0007669"/>
    <property type="project" value="InterPro"/>
</dbReference>
<dbReference type="EMBL" id="JAPQKS010000009">
    <property type="protein sequence ID" value="KAJ5214917.1"/>
    <property type="molecule type" value="Genomic_DNA"/>
</dbReference>
<keyword evidence="4" id="KW-1185">Reference proteome</keyword>
<name>A0A9W9N7Y0_9EURO</name>
<feature type="compositionally biased region" description="Basic and acidic residues" evidence="1">
    <location>
        <begin position="77"/>
        <end position="94"/>
    </location>
</feature>
<organism evidence="3 4">
    <name type="scientific">Penicillium chermesinum</name>
    <dbReference type="NCBI Taxonomy" id="63820"/>
    <lineage>
        <taxon>Eukaryota</taxon>
        <taxon>Fungi</taxon>
        <taxon>Dikarya</taxon>
        <taxon>Ascomycota</taxon>
        <taxon>Pezizomycotina</taxon>
        <taxon>Eurotiomycetes</taxon>
        <taxon>Eurotiomycetidae</taxon>
        <taxon>Eurotiales</taxon>
        <taxon>Aspergillaceae</taxon>
        <taxon>Penicillium</taxon>
    </lineage>
</organism>
<dbReference type="GeneID" id="83207195"/>
<feature type="transmembrane region" description="Helical" evidence="2">
    <location>
        <begin position="48"/>
        <end position="66"/>
    </location>
</feature>